<keyword evidence="3" id="KW-0479">Metal-binding</keyword>
<organism evidence="7 8">
    <name type="scientific">Marine Group III euryarchaeote</name>
    <dbReference type="NCBI Taxonomy" id="2173149"/>
    <lineage>
        <taxon>Archaea</taxon>
        <taxon>Methanobacteriati</taxon>
        <taxon>Thermoplasmatota</taxon>
        <taxon>Thermoplasmata</taxon>
        <taxon>Candidatus Thermoprofundales</taxon>
    </lineage>
</organism>
<dbReference type="SUPFAM" id="SSF48576">
    <property type="entry name" value="Terpenoid synthases"/>
    <property type="match status" value="1"/>
</dbReference>
<dbReference type="Proteomes" id="UP000589132">
    <property type="component" value="Unassembled WGS sequence"/>
</dbReference>
<accession>A0A7J4CZL6</accession>
<evidence type="ECO:0000256" key="5">
    <source>
        <dbReference type="ARBA" id="ARBA00023229"/>
    </source>
</evidence>
<dbReference type="InterPro" id="IPR033749">
    <property type="entry name" value="Polyprenyl_synt_CS"/>
</dbReference>
<proteinExistence type="inferred from homology"/>
<keyword evidence="4" id="KW-0460">Magnesium</keyword>
<dbReference type="PROSITE" id="PS00444">
    <property type="entry name" value="POLYPRENYL_SYNTHASE_2"/>
    <property type="match status" value="1"/>
</dbReference>
<reference evidence="8" key="1">
    <citation type="journal article" date="2019" name="bioRxiv">
        <title>Genome diversification in globally distributed novel marine Proteobacteria is linked to environmental adaptation.</title>
        <authorList>
            <person name="Zhou Z."/>
            <person name="Tran P.Q."/>
            <person name="Kieft K."/>
            <person name="Anantharaman K."/>
        </authorList>
    </citation>
    <scope>NUCLEOTIDE SEQUENCE [LARGE SCALE GENOMIC DNA]</scope>
</reference>
<comment type="similarity">
    <text evidence="6">Belongs to the FPP/GGPP synthase family.</text>
</comment>
<dbReference type="InterPro" id="IPR008949">
    <property type="entry name" value="Isoprenoid_synthase_dom_sf"/>
</dbReference>
<keyword evidence="5" id="KW-0414">Isoprene biosynthesis</keyword>
<dbReference type="SFLD" id="SFLDG01017">
    <property type="entry name" value="Polyprenyl_Transferase_Like"/>
    <property type="match status" value="1"/>
</dbReference>
<dbReference type="GO" id="GO:0004659">
    <property type="term" value="F:prenyltransferase activity"/>
    <property type="evidence" value="ECO:0007669"/>
    <property type="project" value="InterPro"/>
</dbReference>
<dbReference type="AlphaFoldDB" id="A0A7J4CZL6"/>
<dbReference type="SFLD" id="SFLDS00005">
    <property type="entry name" value="Isoprenoid_Synthase_Type_I"/>
    <property type="match status" value="1"/>
</dbReference>
<keyword evidence="2 6" id="KW-0808">Transferase</keyword>
<comment type="caution">
    <text evidence="7">The sequence shown here is derived from an EMBL/GenBank/DDBJ whole genome shotgun (WGS) entry which is preliminary data.</text>
</comment>
<gene>
    <name evidence="7" type="ORF">EYO15_00955</name>
</gene>
<dbReference type="GO" id="GO:0046872">
    <property type="term" value="F:metal ion binding"/>
    <property type="evidence" value="ECO:0007669"/>
    <property type="project" value="UniProtKB-KW"/>
</dbReference>
<evidence type="ECO:0000256" key="3">
    <source>
        <dbReference type="ARBA" id="ARBA00022723"/>
    </source>
</evidence>
<dbReference type="Gene3D" id="1.10.600.10">
    <property type="entry name" value="Farnesyl Diphosphate Synthase"/>
    <property type="match status" value="1"/>
</dbReference>
<comment type="cofactor">
    <cofactor evidence="1">
        <name>Mg(2+)</name>
        <dbReference type="ChEBI" id="CHEBI:18420"/>
    </cofactor>
</comment>
<dbReference type="CDD" id="cd00685">
    <property type="entry name" value="Trans_IPPS_HT"/>
    <property type="match status" value="1"/>
</dbReference>
<evidence type="ECO:0000313" key="7">
    <source>
        <dbReference type="EMBL" id="HIA97738.1"/>
    </source>
</evidence>
<evidence type="ECO:0000256" key="6">
    <source>
        <dbReference type="RuleBase" id="RU004466"/>
    </source>
</evidence>
<name>A0A7J4CZL6_9ARCH</name>
<evidence type="ECO:0000256" key="2">
    <source>
        <dbReference type="ARBA" id="ARBA00022679"/>
    </source>
</evidence>
<evidence type="ECO:0000256" key="4">
    <source>
        <dbReference type="ARBA" id="ARBA00022842"/>
    </source>
</evidence>
<dbReference type="GO" id="GO:0008299">
    <property type="term" value="P:isoprenoid biosynthetic process"/>
    <property type="evidence" value="ECO:0007669"/>
    <property type="project" value="UniProtKB-KW"/>
</dbReference>
<evidence type="ECO:0000313" key="8">
    <source>
        <dbReference type="Proteomes" id="UP000589132"/>
    </source>
</evidence>
<sequence>MSMSLKEKIAEKAKPVEIALAKYLKIREPQKLYKATAHIPMAGGKRLRPVMTLITCEMVGGNSNNAIPFAAALEAIHNFTLVHDDVMDDDDLRHGVAACHTIYGLSTAILAGDTLFAYAFEMITDCEVSNDIKSELVQNVAYTVRKIAEGQQMDINFEQEETVSPEDYMEMIRLKTSILFGAAAYGGARIGGSGEKQARELEKMATNVGLGFQIWDDYLDATASEQVLGKPSGSDIRQGKKTLLVIEALNRASGDDRKRLLDILDNKDNSDSDVQEAVKIMEKCGALEACHSLANGYLEGVRDTLAKYPDGEARQLFESLLEYMVTRGH</sequence>
<dbReference type="EMBL" id="DTTC01000044">
    <property type="protein sequence ID" value="HIA97738.1"/>
    <property type="molecule type" value="Genomic_DNA"/>
</dbReference>
<evidence type="ECO:0000256" key="1">
    <source>
        <dbReference type="ARBA" id="ARBA00001946"/>
    </source>
</evidence>
<protein>
    <submittedName>
        <fullName evidence="7">Polyprenyl synthetase family protein</fullName>
    </submittedName>
</protein>
<dbReference type="PANTHER" id="PTHR43281:SF1">
    <property type="entry name" value="FARNESYL DIPHOSPHATE SYNTHASE"/>
    <property type="match status" value="1"/>
</dbReference>
<dbReference type="InterPro" id="IPR000092">
    <property type="entry name" value="Polyprenyl_synt"/>
</dbReference>
<dbReference type="PANTHER" id="PTHR43281">
    <property type="entry name" value="FARNESYL DIPHOSPHATE SYNTHASE"/>
    <property type="match status" value="1"/>
</dbReference>
<dbReference type="Pfam" id="PF00348">
    <property type="entry name" value="polyprenyl_synt"/>
    <property type="match status" value="1"/>
</dbReference>